<protein>
    <recommendedName>
        <fullName evidence="3">Cupin domain protein</fullName>
    </recommendedName>
</protein>
<name>A0A1V5MJF6_UNCT6</name>
<proteinExistence type="predicted"/>
<evidence type="ECO:0000313" key="1">
    <source>
        <dbReference type="EMBL" id="OPZ93358.1"/>
    </source>
</evidence>
<dbReference type="Gene3D" id="2.60.120.10">
    <property type="entry name" value="Jelly Rolls"/>
    <property type="match status" value="1"/>
</dbReference>
<evidence type="ECO:0000313" key="2">
    <source>
        <dbReference type="Proteomes" id="UP000485484"/>
    </source>
</evidence>
<accession>A0A1V5MJF6</accession>
<reference evidence="1 2" key="1">
    <citation type="submission" date="2017-02" db="EMBL/GenBank/DDBJ databases">
        <title>Delving into the versatile metabolic prowess of the omnipresent phylum Bacteroidetes.</title>
        <authorList>
            <person name="Nobu M.K."/>
            <person name="Mei R."/>
            <person name="Narihiro T."/>
            <person name="Kuroda K."/>
            <person name="Liu W.-T."/>
        </authorList>
    </citation>
    <scope>NUCLEOTIDE SEQUENCE [LARGE SCALE GENOMIC DNA]</scope>
    <source>
        <strain evidence="1">ADurb.Bin417</strain>
    </source>
</reference>
<dbReference type="SUPFAM" id="SSF51182">
    <property type="entry name" value="RmlC-like cupins"/>
    <property type="match status" value="1"/>
</dbReference>
<sequence>MEMNVFEAIPYADEPFGRRKVVDQKHLLVMQIALKPGQAVPPHEANSNVHLLVLDGSVVVSLSGQDTLARRGDILPVAFRTPMRIRNESGANATFLVIKTPNPSEMGG</sequence>
<evidence type="ECO:0008006" key="3">
    <source>
        <dbReference type="Google" id="ProtNLM"/>
    </source>
</evidence>
<comment type="caution">
    <text evidence="1">The sequence shown here is derived from an EMBL/GenBank/DDBJ whole genome shotgun (WGS) entry which is preliminary data.</text>
</comment>
<organism evidence="1 2">
    <name type="scientific">candidate division TA06 bacterium ADurb.Bin417</name>
    <dbReference type="NCBI Taxonomy" id="1852828"/>
    <lineage>
        <taxon>Bacteria</taxon>
        <taxon>Bacteria division TA06</taxon>
    </lineage>
</organism>
<dbReference type="InterPro" id="IPR011051">
    <property type="entry name" value="RmlC_Cupin_sf"/>
</dbReference>
<dbReference type="AlphaFoldDB" id="A0A1V5MJF6"/>
<dbReference type="InterPro" id="IPR014710">
    <property type="entry name" value="RmlC-like_jellyroll"/>
</dbReference>
<dbReference type="EMBL" id="MWAK01000028">
    <property type="protein sequence ID" value="OPZ93358.1"/>
    <property type="molecule type" value="Genomic_DNA"/>
</dbReference>
<gene>
    <name evidence="1" type="ORF">BWY73_00366</name>
</gene>
<dbReference type="Proteomes" id="UP000485484">
    <property type="component" value="Unassembled WGS sequence"/>
</dbReference>